<feature type="domain" description="GRF-type" evidence="5">
    <location>
        <begin position="18"/>
        <end position="59"/>
    </location>
</feature>
<evidence type="ECO:0000256" key="2">
    <source>
        <dbReference type="ARBA" id="ARBA00022771"/>
    </source>
</evidence>
<evidence type="ECO:0000256" key="3">
    <source>
        <dbReference type="ARBA" id="ARBA00022833"/>
    </source>
</evidence>
<dbReference type="Proteomes" id="UP001234989">
    <property type="component" value="Chromosome 1"/>
</dbReference>
<dbReference type="PANTHER" id="PTHR33248">
    <property type="entry name" value="ZINC ION-BINDING PROTEIN"/>
    <property type="match status" value="1"/>
</dbReference>
<evidence type="ECO:0000313" key="6">
    <source>
        <dbReference type="EMBL" id="WMV08936.1"/>
    </source>
</evidence>
<gene>
    <name evidence="6" type="ORF">MTR67_002321</name>
</gene>
<dbReference type="PROSITE" id="PS51999">
    <property type="entry name" value="ZF_GRF"/>
    <property type="match status" value="1"/>
</dbReference>
<proteinExistence type="predicted"/>
<dbReference type="AlphaFoldDB" id="A0AAF0PUH3"/>
<dbReference type="GO" id="GO:0008270">
    <property type="term" value="F:zinc ion binding"/>
    <property type="evidence" value="ECO:0007669"/>
    <property type="project" value="UniProtKB-KW"/>
</dbReference>
<evidence type="ECO:0000313" key="7">
    <source>
        <dbReference type="Proteomes" id="UP001234989"/>
    </source>
</evidence>
<sequence>MSTSSSVSSPQQVESRACKCRLIVKYITTMTRENDGRRFFKCCLPGSLSCGYWDWIDSKLPSHVSLMIHNQTIELD</sequence>
<name>A0AAF0PUH3_SOLVR</name>
<protein>
    <recommendedName>
        <fullName evidence="5">GRF-type domain-containing protein</fullName>
    </recommendedName>
</protein>
<keyword evidence="2 4" id="KW-0863">Zinc-finger</keyword>
<evidence type="ECO:0000256" key="4">
    <source>
        <dbReference type="PROSITE-ProRule" id="PRU01343"/>
    </source>
</evidence>
<accession>A0AAF0PUH3</accession>
<keyword evidence="7" id="KW-1185">Reference proteome</keyword>
<dbReference type="EMBL" id="CP133612">
    <property type="protein sequence ID" value="WMV08936.1"/>
    <property type="molecule type" value="Genomic_DNA"/>
</dbReference>
<dbReference type="Pfam" id="PF06839">
    <property type="entry name" value="Zn_ribbon_GRF"/>
    <property type="match status" value="1"/>
</dbReference>
<evidence type="ECO:0000256" key="1">
    <source>
        <dbReference type="ARBA" id="ARBA00022723"/>
    </source>
</evidence>
<dbReference type="InterPro" id="IPR010666">
    <property type="entry name" value="Znf_GRF"/>
</dbReference>
<keyword evidence="1" id="KW-0479">Metal-binding</keyword>
<reference evidence="6" key="1">
    <citation type="submission" date="2023-08" db="EMBL/GenBank/DDBJ databases">
        <title>A de novo genome assembly of Solanum verrucosum Schlechtendal, a Mexican diploid species geographically isolated from the other diploid A-genome species in potato relatives.</title>
        <authorList>
            <person name="Hosaka K."/>
        </authorList>
    </citation>
    <scope>NUCLEOTIDE SEQUENCE</scope>
    <source>
        <tissue evidence="6">Young leaves</tissue>
    </source>
</reference>
<organism evidence="6 7">
    <name type="scientific">Solanum verrucosum</name>
    <dbReference type="NCBI Taxonomy" id="315347"/>
    <lineage>
        <taxon>Eukaryota</taxon>
        <taxon>Viridiplantae</taxon>
        <taxon>Streptophyta</taxon>
        <taxon>Embryophyta</taxon>
        <taxon>Tracheophyta</taxon>
        <taxon>Spermatophyta</taxon>
        <taxon>Magnoliopsida</taxon>
        <taxon>eudicotyledons</taxon>
        <taxon>Gunneridae</taxon>
        <taxon>Pentapetalae</taxon>
        <taxon>asterids</taxon>
        <taxon>lamiids</taxon>
        <taxon>Solanales</taxon>
        <taxon>Solanaceae</taxon>
        <taxon>Solanoideae</taxon>
        <taxon>Solaneae</taxon>
        <taxon>Solanum</taxon>
    </lineage>
</organism>
<keyword evidence="3" id="KW-0862">Zinc</keyword>
<evidence type="ECO:0000259" key="5">
    <source>
        <dbReference type="PROSITE" id="PS51999"/>
    </source>
</evidence>